<keyword evidence="3" id="KW-0805">Transcription regulation</keyword>
<evidence type="ECO:0000256" key="2">
    <source>
        <dbReference type="ARBA" id="ARBA00022490"/>
    </source>
</evidence>
<dbReference type="EMBL" id="BAABID010000008">
    <property type="protein sequence ID" value="GAA4726791.1"/>
    <property type="molecule type" value="Genomic_DNA"/>
</dbReference>
<name>A0ABP8YHZ4_9MICO</name>
<dbReference type="SUPFAM" id="SSF46785">
    <property type="entry name" value="Winged helix' DNA-binding domain"/>
    <property type="match status" value="1"/>
</dbReference>
<dbReference type="InterPro" id="IPR036390">
    <property type="entry name" value="WH_DNA-bd_sf"/>
</dbReference>
<dbReference type="Proteomes" id="UP001500956">
    <property type="component" value="Unassembled WGS sequence"/>
</dbReference>
<dbReference type="SMART" id="SM00347">
    <property type="entry name" value="HTH_MARR"/>
    <property type="match status" value="1"/>
</dbReference>
<dbReference type="RefSeq" id="WP_172149525.1">
    <property type="nucleotide sequence ID" value="NZ_BAABID010000008.1"/>
</dbReference>
<keyword evidence="4" id="KW-0238">DNA-binding</keyword>
<evidence type="ECO:0000313" key="8">
    <source>
        <dbReference type="Proteomes" id="UP001500956"/>
    </source>
</evidence>
<gene>
    <name evidence="7" type="ORF">GCM10023216_16900</name>
</gene>
<keyword evidence="2" id="KW-0963">Cytoplasm</keyword>
<comment type="caution">
    <text evidence="7">The sequence shown here is derived from an EMBL/GenBank/DDBJ whole genome shotgun (WGS) entry which is preliminary data.</text>
</comment>
<dbReference type="PANTHER" id="PTHR33164:SF5">
    <property type="entry name" value="ORGANIC HYDROPEROXIDE RESISTANCE TRANSCRIPTIONAL REGULATOR"/>
    <property type="match status" value="1"/>
</dbReference>
<dbReference type="Gene3D" id="1.10.10.10">
    <property type="entry name" value="Winged helix-like DNA-binding domain superfamily/Winged helix DNA-binding domain"/>
    <property type="match status" value="1"/>
</dbReference>
<dbReference type="InterPro" id="IPR000835">
    <property type="entry name" value="HTH_MarR-typ"/>
</dbReference>
<dbReference type="InterPro" id="IPR036388">
    <property type="entry name" value="WH-like_DNA-bd_sf"/>
</dbReference>
<reference evidence="8" key="1">
    <citation type="journal article" date="2019" name="Int. J. Syst. Evol. Microbiol.">
        <title>The Global Catalogue of Microorganisms (GCM) 10K type strain sequencing project: providing services to taxonomists for standard genome sequencing and annotation.</title>
        <authorList>
            <consortium name="The Broad Institute Genomics Platform"/>
            <consortium name="The Broad Institute Genome Sequencing Center for Infectious Disease"/>
            <person name="Wu L."/>
            <person name="Ma J."/>
        </authorList>
    </citation>
    <scope>NUCLEOTIDE SEQUENCE [LARGE SCALE GENOMIC DNA]</scope>
    <source>
        <strain evidence="8">JCM 18063</strain>
    </source>
</reference>
<dbReference type="PANTHER" id="PTHR33164">
    <property type="entry name" value="TRANSCRIPTIONAL REGULATOR, MARR FAMILY"/>
    <property type="match status" value="1"/>
</dbReference>
<evidence type="ECO:0000256" key="3">
    <source>
        <dbReference type="ARBA" id="ARBA00023015"/>
    </source>
</evidence>
<feature type="domain" description="HTH marR-type" evidence="6">
    <location>
        <begin position="11"/>
        <end position="140"/>
    </location>
</feature>
<sequence>MPDVGASRALDPLLCFAVYSLERRIGRVYAELLAPWGLSYTQYLVLTLLGANHGVPLTLGELGRMLDLDSGTLSPLVKRLERRGLVRRDRDRDDERVVVVALTDDGRDLHAELADVQRCLAERLPDDRAAAADLMARLREANDFLARP</sequence>
<dbReference type="Pfam" id="PF22381">
    <property type="entry name" value="Staph_reg_Sar_Rot"/>
    <property type="match status" value="1"/>
</dbReference>
<comment type="subcellular location">
    <subcellularLocation>
        <location evidence="1">Cytoplasm</location>
    </subcellularLocation>
</comment>
<evidence type="ECO:0000256" key="1">
    <source>
        <dbReference type="ARBA" id="ARBA00004496"/>
    </source>
</evidence>
<evidence type="ECO:0000256" key="4">
    <source>
        <dbReference type="ARBA" id="ARBA00023125"/>
    </source>
</evidence>
<organism evidence="7 8">
    <name type="scientific">Isoptericola chiayiensis</name>
    <dbReference type="NCBI Taxonomy" id="579446"/>
    <lineage>
        <taxon>Bacteria</taxon>
        <taxon>Bacillati</taxon>
        <taxon>Actinomycetota</taxon>
        <taxon>Actinomycetes</taxon>
        <taxon>Micrococcales</taxon>
        <taxon>Promicromonosporaceae</taxon>
        <taxon>Isoptericola</taxon>
    </lineage>
</organism>
<dbReference type="InterPro" id="IPR039422">
    <property type="entry name" value="MarR/SlyA-like"/>
</dbReference>
<evidence type="ECO:0000256" key="5">
    <source>
        <dbReference type="ARBA" id="ARBA00023163"/>
    </source>
</evidence>
<evidence type="ECO:0000259" key="6">
    <source>
        <dbReference type="PROSITE" id="PS50995"/>
    </source>
</evidence>
<keyword evidence="5" id="KW-0804">Transcription</keyword>
<accession>A0ABP8YHZ4</accession>
<keyword evidence="8" id="KW-1185">Reference proteome</keyword>
<dbReference type="PRINTS" id="PR00598">
    <property type="entry name" value="HTHMARR"/>
</dbReference>
<dbReference type="InterPro" id="IPR055166">
    <property type="entry name" value="Transc_reg_Sar_Rot_HTH"/>
</dbReference>
<evidence type="ECO:0000313" key="7">
    <source>
        <dbReference type="EMBL" id="GAA4726791.1"/>
    </source>
</evidence>
<proteinExistence type="predicted"/>
<dbReference type="PROSITE" id="PS50995">
    <property type="entry name" value="HTH_MARR_2"/>
    <property type="match status" value="1"/>
</dbReference>
<protein>
    <recommendedName>
        <fullName evidence="6">HTH marR-type domain-containing protein</fullName>
    </recommendedName>
</protein>